<evidence type="ECO:0000313" key="1">
    <source>
        <dbReference type="EMBL" id="KAK9926530.1"/>
    </source>
</evidence>
<organism evidence="1 2">
    <name type="scientific">Rubus argutus</name>
    <name type="common">Southern blackberry</name>
    <dbReference type="NCBI Taxonomy" id="59490"/>
    <lineage>
        <taxon>Eukaryota</taxon>
        <taxon>Viridiplantae</taxon>
        <taxon>Streptophyta</taxon>
        <taxon>Embryophyta</taxon>
        <taxon>Tracheophyta</taxon>
        <taxon>Spermatophyta</taxon>
        <taxon>Magnoliopsida</taxon>
        <taxon>eudicotyledons</taxon>
        <taxon>Gunneridae</taxon>
        <taxon>Pentapetalae</taxon>
        <taxon>rosids</taxon>
        <taxon>fabids</taxon>
        <taxon>Rosales</taxon>
        <taxon>Rosaceae</taxon>
        <taxon>Rosoideae</taxon>
        <taxon>Rosoideae incertae sedis</taxon>
        <taxon>Rubus</taxon>
    </lineage>
</organism>
<comment type="caution">
    <text evidence="1">The sequence shown here is derived from an EMBL/GenBank/DDBJ whole genome shotgun (WGS) entry which is preliminary data.</text>
</comment>
<gene>
    <name evidence="1" type="ORF">M0R45_023756</name>
</gene>
<keyword evidence="2" id="KW-1185">Reference proteome</keyword>
<evidence type="ECO:0000313" key="2">
    <source>
        <dbReference type="Proteomes" id="UP001457282"/>
    </source>
</evidence>
<reference evidence="1 2" key="1">
    <citation type="journal article" date="2023" name="G3 (Bethesda)">
        <title>A chromosome-length genome assembly and annotation of blackberry (Rubus argutus, cv. 'Hillquist').</title>
        <authorList>
            <person name="Bruna T."/>
            <person name="Aryal R."/>
            <person name="Dudchenko O."/>
            <person name="Sargent D.J."/>
            <person name="Mead D."/>
            <person name="Buti M."/>
            <person name="Cavallini A."/>
            <person name="Hytonen T."/>
            <person name="Andres J."/>
            <person name="Pham M."/>
            <person name="Weisz D."/>
            <person name="Mascagni F."/>
            <person name="Usai G."/>
            <person name="Natali L."/>
            <person name="Bassil N."/>
            <person name="Fernandez G.E."/>
            <person name="Lomsadze A."/>
            <person name="Armour M."/>
            <person name="Olukolu B."/>
            <person name="Poorten T."/>
            <person name="Britton C."/>
            <person name="Davik J."/>
            <person name="Ashrafi H."/>
            <person name="Aiden E.L."/>
            <person name="Borodovsky M."/>
            <person name="Worthington M."/>
        </authorList>
    </citation>
    <scope>NUCLEOTIDE SEQUENCE [LARGE SCALE GENOMIC DNA]</scope>
    <source>
        <strain evidence="1">PI 553951</strain>
    </source>
</reference>
<dbReference type="Proteomes" id="UP001457282">
    <property type="component" value="Unassembled WGS sequence"/>
</dbReference>
<dbReference type="AlphaFoldDB" id="A0AAW1WR25"/>
<dbReference type="EMBL" id="JBEDUW010000005">
    <property type="protein sequence ID" value="KAK9926530.1"/>
    <property type="molecule type" value="Genomic_DNA"/>
</dbReference>
<accession>A0AAW1WR25</accession>
<proteinExistence type="predicted"/>
<protein>
    <submittedName>
        <fullName evidence="1">Uncharacterized protein</fullName>
    </submittedName>
</protein>
<sequence length="261" mass="29077">MVQWLTLNKKSSSLQNPAALFPINGHHSNPSALPSSAVPQSEQKLFFAPTSTPANPSQQPKLPNFIHINHGFITKLTTEPLNHLHSFFPKSLQSKLCILQFTSHRREPLKLQHHELPSLPLTTAPQAQATTATPLEPNPLPLFNSEAQIITAAAVPSSSASAHSCADAEKSRCHRRAQKLRCLDPRLCCQIPGRPTVFQSPPTQFRAATAEPSPIVTREGIARWLTIRSRTVVFRRWVGEEMEKPRNRSINNKLFTFANGW</sequence>
<name>A0AAW1WR25_RUBAR</name>